<reference evidence="1 3" key="1">
    <citation type="journal article" date="2017" name="Nature">
        <title>The sunflower genome provides insights into oil metabolism, flowering and Asterid evolution.</title>
        <authorList>
            <person name="Badouin H."/>
            <person name="Gouzy J."/>
            <person name="Grassa C.J."/>
            <person name="Murat F."/>
            <person name="Staton S.E."/>
            <person name="Cottret L."/>
            <person name="Lelandais-Briere C."/>
            <person name="Owens G.L."/>
            <person name="Carrere S."/>
            <person name="Mayjonade B."/>
            <person name="Legrand L."/>
            <person name="Gill N."/>
            <person name="Kane N.C."/>
            <person name="Bowers J.E."/>
            <person name="Hubner S."/>
            <person name="Bellec A."/>
            <person name="Berard A."/>
            <person name="Berges H."/>
            <person name="Blanchet N."/>
            <person name="Boniface M.C."/>
            <person name="Brunel D."/>
            <person name="Catrice O."/>
            <person name="Chaidir N."/>
            <person name="Claudel C."/>
            <person name="Donnadieu C."/>
            <person name="Faraut T."/>
            <person name="Fievet G."/>
            <person name="Helmstetter N."/>
            <person name="King M."/>
            <person name="Knapp S.J."/>
            <person name="Lai Z."/>
            <person name="Le Paslier M.C."/>
            <person name="Lippi Y."/>
            <person name="Lorenzon L."/>
            <person name="Mandel J.R."/>
            <person name="Marage G."/>
            <person name="Marchand G."/>
            <person name="Marquand E."/>
            <person name="Bret-Mestries E."/>
            <person name="Morien E."/>
            <person name="Nambeesan S."/>
            <person name="Nguyen T."/>
            <person name="Pegot-Espagnet P."/>
            <person name="Pouilly N."/>
            <person name="Raftis F."/>
            <person name="Sallet E."/>
            <person name="Schiex T."/>
            <person name="Thomas J."/>
            <person name="Vandecasteele C."/>
            <person name="Vares D."/>
            <person name="Vear F."/>
            <person name="Vautrin S."/>
            <person name="Crespi M."/>
            <person name="Mangin B."/>
            <person name="Burke J.M."/>
            <person name="Salse J."/>
            <person name="Munos S."/>
            <person name="Vincourt P."/>
            <person name="Rieseberg L.H."/>
            <person name="Langlade N.B."/>
        </authorList>
    </citation>
    <scope>NUCLEOTIDE SEQUENCE [LARGE SCALE GENOMIC DNA]</scope>
    <source>
        <strain evidence="3">cv. SF193</strain>
        <tissue evidence="1">Leaves</tissue>
    </source>
</reference>
<accession>A0A251TKI0</accession>
<dbReference type="AlphaFoldDB" id="A0A251TKI0"/>
<evidence type="ECO:0000313" key="1">
    <source>
        <dbReference type="EMBL" id="KAF5786245.1"/>
    </source>
</evidence>
<proteinExistence type="predicted"/>
<dbReference type="EMBL" id="CM007899">
    <property type="protein sequence ID" value="OTG11637.1"/>
    <property type="molecule type" value="Genomic_DNA"/>
</dbReference>
<dbReference type="Gramene" id="mRNA:HanXRQr2_Chr10g0438541">
    <property type="protein sequence ID" value="mRNA:HanXRQr2_Chr10g0438541"/>
    <property type="gene ID" value="HanXRQr2_Chr10g0438541"/>
</dbReference>
<gene>
    <name evidence="2" type="ORF">HannXRQ_Chr10g0300941</name>
    <name evidence="1" type="ORF">HanXRQr2_Chr10g0438541</name>
</gene>
<keyword evidence="3" id="KW-1185">Reference proteome</keyword>
<name>A0A251TKI0_HELAN</name>
<sequence>MSATFRLADFSYISPKNIIIEFLSLNHAPSRLNESIKRVLAVHIYQIIIKSYLFPVIDFFQLRKYRSKFCIYTTSNLHSDTLSLEITSKFLSEVVRTAAVSPEFLSCRNPLIVANKRNPVASGIFPNAFAPHFLCEIFAPQGGNN</sequence>
<reference evidence="2" key="2">
    <citation type="submission" date="2017-02" db="EMBL/GenBank/DDBJ databases">
        <title>Sunflower complete genome.</title>
        <authorList>
            <person name="Langlade N."/>
            <person name="Munos S."/>
        </authorList>
    </citation>
    <scope>NUCLEOTIDE SEQUENCE [LARGE SCALE GENOMIC DNA]</scope>
    <source>
        <tissue evidence="2">Leaves</tissue>
    </source>
</reference>
<evidence type="ECO:0000313" key="2">
    <source>
        <dbReference type="EMBL" id="OTG11637.1"/>
    </source>
</evidence>
<dbReference type="Proteomes" id="UP000215914">
    <property type="component" value="Chromosome 10"/>
</dbReference>
<dbReference type="InParanoid" id="A0A251TKI0"/>
<reference evidence="1" key="3">
    <citation type="submission" date="2020-06" db="EMBL/GenBank/DDBJ databases">
        <title>Helianthus annuus Genome sequencing and assembly Release 2.</title>
        <authorList>
            <person name="Gouzy J."/>
            <person name="Langlade N."/>
            <person name="Munos S."/>
        </authorList>
    </citation>
    <scope>NUCLEOTIDE SEQUENCE</scope>
    <source>
        <tissue evidence="1">Leaves</tissue>
    </source>
</reference>
<evidence type="ECO:0000313" key="3">
    <source>
        <dbReference type="Proteomes" id="UP000215914"/>
    </source>
</evidence>
<dbReference type="EMBL" id="MNCJ02000325">
    <property type="protein sequence ID" value="KAF5786245.1"/>
    <property type="molecule type" value="Genomic_DNA"/>
</dbReference>
<organism evidence="2 3">
    <name type="scientific">Helianthus annuus</name>
    <name type="common">Common sunflower</name>
    <dbReference type="NCBI Taxonomy" id="4232"/>
    <lineage>
        <taxon>Eukaryota</taxon>
        <taxon>Viridiplantae</taxon>
        <taxon>Streptophyta</taxon>
        <taxon>Embryophyta</taxon>
        <taxon>Tracheophyta</taxon>
        <taxon>Spermatophyta</taxon>
        <taxon>Magnoliopsida</taxon>
        <taxon>eudicotyledons</taxon>
        <taxon>Gunneridae</taxon>
        <taxon>Pentapetalae</taxon>
        <taxon>asterids</taxon>
        <taxon>campanulids</taxon>
        <taxon>Asterales</taxon>
        <taxon>Asteraceae</taxon>
        <taxon>Asteroideae</taxon>
        <taxon>Heliantheae alliance</taxon>
        <taxon>Heliantheae</taxon>
        <taxon>Helianthus</taxon>
    </lineage>
</organism>
<protein>
    <submittedName>
        <fullName evidence="2">Uncharacterized protein</fullName>
    </submittedName>
</protein>